<protein>
    <submittedName>
        <fullName evidence="5">Class A beta-lactamase-related serine hydrolase</fullName>
    </submittedName>
</protein>
<feature type="domain" description="Beta-lactamase-related" evidence="4">
    <location>
        <begin position="97"/>
        <end position="378"/>
    </location>
</feature>
<evidence type="ECO:0000256" key="1">
    <source>
        <dbReference type="ARBA" id="ARBA00004370"/>
    </source>
</evidence>
<evidence type="ECO:0000313" key="6">
    <source>
        <dbReference type="Proteomes" id="UP000275836"/>
    </source>
</evidence>
<dbReference type="InterPro" id="IPR050491">
    <property type="entry name" value="AmpC-like"/>
</dbReference>
<evidence type="ECO:0000259" key="4">
    <source>
        <dbReference type="Pfam" id="PF00144"/>
    </source>
</evidence>
<dbReference type="InterPro" id="IPR012338">
    <property type="entry name" value="Beta-lactam/transpept-like"/>
</dbReference>
<evidence type="ECO:0000256" key="2">
    <source>
        <dbReference type="ARBA" id="ARBA00023136"/>
    </source>
</evidence>
<evidence type="ECO:0000256" key="3">
    <source>
        <dbReference type="SAM" id="MobiDB-lite"/>
    </source>
</evidence>
<dbReference type="OrthoDB" id="2157616at2"/>
<name>A0A3P2RJM2_WEIVI</name>
<dbReference type="Pfam" id="PF00144">
    <property type="entry name" value="Beta-lactamase"/>
    <property type="match status" value="1"/>
</dbReference>
<reference evidence="5 6" key="1">
    <citation type="submission" date="2018-10" db="EMBL/GenBank/DDBJ databases">
        <title>Draft genome sequence of Weissella viridescens UCO-SMC3.</title>
        <authorList>
            <person name="Garcia-Cancino A."/>
            <person name="Espinoza-Monje M."/>
            <person name="Albarracin L."/>
            <person name="Garcia-Castillo V."/>
            <person name="Campos-Martin J."/>
            <person name="Nakano Y."/>
            <person name="Guitierrez-Zamorano C."/>
            <person name="Ikeda-Ohtsubo W."/>
            <person name="Morita H."/>
            <person name="Kitazawa H."/>
            <person name="Villena J."/>
        </authorList>
    </citation>
    <scope>NUCLEOTIDE SEQUENCE [LARGE SCALE GENOMIC DNA]</scope>
    <source>
        <strain evidence="5 6">UCO-SMC3</strain>
    </source>
</reference>
<keyword evidence="2" id="KW-0472">Membrane</keyword>
<dbReference type="PANTHER" id="PTHR46825">
    <property type="entry name" value="D-ALANYL-D-ALANINE-CARBOXYPEPTIDASE/ENDOPEPTIDASE AMPH"/>
    <property type="match status" value="1"/>
</dbReference>
<proteinExistence type="predicted"/>
<sequence>MVVNEMRLNQSKQKKRRRRILLVAVIGVFFLLVLALNQSGPRQEAGKSKTTSKKTSTKATFKDSKKFRDNGNRPTYVQGPLVNQMDQELKSNGFKGSVLVVKNGQIVLNRAYGKANQSGDKNKITTTYPLASITKNITGVMLVKVLHDHGYNFETKVSKFYPNLPHADTVTVKDLVDMTSGYTVDRFSQKNLSEEAYINDVVKRSTYQPQYGENGKWRYSAANYMIVSGILRKLSHKSYDELLAEYIQPYYHVENNPQFLSNSHRPVAYKLDGQHPIDAPKAAFYSEVGTGNTYATPYTYYKVLTDEINGKLISKAQFRALTHPIPGKQYAGGVYTFQSNNAYGGHGTLVGFESSYRISQDGKTGIFLFSNQMSQPANEALTIRYFNDLMKP</sequence>
<dbReference type="Proteomes" id="UP000275836">
    <property type="component" value="Unassembled WGS sequence"/>
</dbReference>
<dbReference type="PANTHER" id="PTHR46825:SF11">
    <property type="entry name" value="PENICILLIN-BINDING PROTEIN 4"/>
    <property type="match status" value="1"/>
</dbReference>
<dbReference type="EMBL" id="RHGY01000007">
    <property type="protein sequence ID" value="RRG17648.1"/>
    <property type="molecule type" value="Genomic_DNA"/>
</dbReference>
<dbReference type="GO" id="GO:0016020">
    <property type="term" value="C:membrane"/>
    <property type="evidence" value="ECO:0007669"/>
    <property type="project" value="UniProtKB-SubCell"/>
</dbReference>
<dbReference type="SUPFAM" id="SSF56601">
    <property type="entry name" value="beta-lactamase/transpeptidase-like"/>
    <property type="match status" value="1"/>
</dbReference>
<accession>A0A3P2RJM2</accession>
<dbReference type="AlphaFoldDB" id="A0A3P2RJM2"/>
<comment type="caution">
    <text evidence="5">The sequence shown here is derived from an EMBL/GenBank/DDBJ whole genome shotgun (WGS) entry which is preliminary data.</text>
</comment>
<feature type="compositionally biased region" description="Basic and acidic residues" evidence="3">
    <location>
        <begin position="60"/>
        <end position="71"/>
    </location>
</feature>
<dbReference type="GO" id="GO:0016787">
    <property type="term" value="F:hydrolase activity"/>
    <property type="evidence" value="ECO:0007669"/>
    <property type="project" value="UniProtKB-KW"/>
</dbReference>
<dbReference type="Gene3D" id="3.40.710.10">
    <property type="entry name" value="DD-peptidase/beta-lactamase superfamily"/>
    <property type="match status" value="1"/>
</dbReference>
<dbReference type="InterPro" id="IPR001466">
    <property type="entry name" value="Beta-lactam-related"/>
</dbReference>
<evidence type="ECO:0000313" key="5">
    <source>
        <dbReference type="EMBL" id="RRG17648.1"/>
    </source>
</evidence>
<keyword evidence="5" id="KW-0378">Hydrolase</keyword>
<organism evidence="5 6">
    <name type="scientific">Weissella viridescens</name>
    <name type="common">Lactobacillus viridescens</name>
    <dbReference type="NCBI Taxonomy" id="1629"/>
    <lineage>
        <taxon>Bacteria</taxon>
        <taxon>Bacillati</taxon>
        <taxon>Bacillota</taxon>
        <taxon>Bacilli</taxon>
        <taxon>Lactobacillales</taxon>
        <taxon>Lactobacillaceae</taxon>
        <taxon>Weissella</taxon>
    </lineage>
</organism>
<comment type="subcellular location">
    <subcellularLocation>
        <location evidence="1">Membrane</location>
    </subcellularLocation>
</comment>
<feature type="region of interest" description="Disordered" evidence="3">
    <location>
        <begin position="42"/>
        <end position="76"/>
    </location>
</feature>
<gene>
    <name evidence="5" type="ORF">D3P96_06760</name>
</gene>